<keyword evidence="4" id="KW-1185">Reference proteome</keyword>
<dbReference type="PANTHER" id="PTHR35335:SF1">
    <property type="entry name" value="UPF0716 PROTEIN FXSA"/>
    <property type="match status" value="1"/>
</dbReference>
<organism evidence="3 4">
    <name type="scientific">Brachybacterium epidermidis</name>
    <dbReference type="NCBI Taxonomy" id="2781983"/>
    <lineage>
        <taxon>Bacteria</taxon>
        <taxon>Bacillati</taxon>
        <taxon>Actinomycetota</taxon>
        <taxon>Actinomycetes</taxon>
        <taxon>Micrococcales</taxon>
        <taxon>Dermabacteraceae</taxon>
        <taxon>Brachybacterium</taxon>
    </lineage>
</organism>
<feature type="transmembrane region" description="Helical" evidence="2">
    <location>
        <begin position="109"/>
        <end position="131"/>
    </location>
</feature>
<feature type="compositionally biased region" description="Basic and acidic residues" evidence="1">
    <location>
        <begin position="13"/>
        <end position="24"/>
    </location>
</feature>
<protein>
    <submittedName>
        <fullName evidence="3">FxsA family protein</fullName>
    </submittedName>
</protein>
<sequence length="200" mass="21370">MSTASHRTPPADAGRERPGGSRREGPRWAAWLPIAFVVLGVLELAILIIIGVNTSLWWSVLIVVLGWIIGVALLIAAGQQSFVRLRSLVRAVRGRGDVQDHLSRPMFTLLAAFAFFFPGLITDVIGVVLLLTPVQRRTVKAMGLGSGSTGARSVLYRRSSGGVIDGEIVLNAEPTDRPGTHDEGGADGSRRSTPPTITQD</sequence>
<keyword evidence="2" id="KW-1133">Transmembrane helix</keyword>
<evidence type="ECO:0000313" key="3">
    <source>
        <dbReference type="EMBL" id="MBE9404624.1"/>
    </source>
</evidence>
<reference evidence="3 4" key="1">
    <citation type="submission" date="2020-10" db="EMBL/GenBank/DDBJ databases">
        <title>Draft genome and description of Brachybacterium epidermidis sp nov.</title>
        <authorList>
            <person name="Boxberger M."/>
            <person name="La Scola B."/>
        </authorList>
    </citation>
    <scope>NUCLEOTIDE SEQUENCE [LARGE SCALE GENOMIC DNA]</scope>
    <source>
        <strain evidence="3 4">Marseille-Q2903</strain>
    </source>
</reference>
<dbReference type="Proteomes" id="UP000644727">
    <property type="component" value="Unassembled WGS sequence"/>
</dbReference>
<dbReference type="InterPro" id="IPR007313">
    <property type="entry name" value="FxsA"/>
</dbReference>
<feature type="compositionally biased region" description="Basic and acidic residues" evidence="1">
    <location>
        <begin position="174"/>
        <end position="190"/>
    </location>
</feature>
<feature type="compositionally biased region" description="Polar residues" evidence="1">
    <location>
        <begin position="191"/>
        <end position="200"/>
    </location>
</feature>
<dbReference type="RefSeq" id="WP_193866369.1">
    <property type="nucleotide sequence ID" value="NZ_JADEYR010000012.1"/>
</dbReference>
<feature type="transmembrane region" description="Helical" evidence="2">
    <location>
        <begin position="28"/>
        <end position="50"/>
    </location>
</feature>
<evidence type="ECO:0000313" key="4">
    <source>
        <dbReference type="Proteomes" id="UP000644727"/>
    </source>
</evidence>
<dbReference type="NCBIfam" id="NF008528">
    <property type="entry name" value="PRK11463.1-2"/>
    <property type="match status" value="1"/>
</dbReference>
<comment type="caution">
    <text evidence="3">The sequence shown here is derived from an EMBL/GenBank/DDBJ whole genome shotgun (WGS) entry which is preliminary data.</text>
</comment>
<evidence type="ECO:0000256" key="2">
    <source>
        <dbReference type="SAM" id="Phobius"/>
    </source>
</evidence>
<feature type="region of interest" description="Disordered" evidence="1">
    <location>
        <begin position="1"/>
        <end position="24"/>
    </location>
</feature>
<gene>
    <name evidence="3" type="ORF">IOE58_10660</name>
</gene>
<keyword evidence="2" id="KW-0472">Membrane</keyword>
<name>A0ABR9W2G9_9MICO</name>
<proteinExistence type="predicted"/>
<feature type="transmembrane region" description="Helical" evidence="2">
    <location>
        <begin position="56"/>
        <end position="77"/>
    </location>
</feature>
<keyword evidence="2" id="KW-0812">Transmembrane</keyword>
<dbReference type="Pfam" id="PF04186">
    <property type="entry name" value="FxsA"/>
    <property type="match status" value="1"/>
</dbReference>
<dbReference type="PANTHER" id="PTHR35335">
    <property type="entry name" value="UPF0716 PROTEIN FXSA"/>
    <property type="match status" value="1"/>
</dbReference>
<accession>A0ABR9W2G9</accession>
<dbReference type="EMBL" id="JADEYR010000012">
    <property type="protein sequence ID" value="MBE9404624.1"/>
    <property type="molecule type" value="Genomic_DNA"/>
</dbReference>
<feature type="region of interest" description="Disordered" evidence="1">
    <location>
        <begin position="167"/>
        <end position="200"/>
    </location>
</feature>
<evidence type="ECO:0000256" key="1">
    <source>
        <dbReference type="SAM" id="MobiDB-lite"/>
    </source>
</evidence>